<feature type="region of interest" description="Disordered" evidence="1">
    <location>
        <begin position="40"/>
        <end position="79"/>
    </location>
</feature>
<dbReference type="Proteomes" id="UP000327013">
    <property type="component" value="Chromosome 2"/>
</dbReference>
<evidence type="ECO:0000313" key="2">
    <source>
        <dbReference type="EMBL" id="KAE8010431.1"/>
    </source>
</evidence>
<dbReference type="EMBL" id="CM017322">
    <property type="protein sequence ID" value="KAE8010431.1"/>
    <property type="molecule type" value="Genomic_DNA"/>
</dbReference>
<keyword evidence="3" id="KW-1185">Reference proteome</keyword>
<gene>
    <name evidence="2" type="ORF">FH972_006802</name>
</gene>
<accession>A0A5N6QTD7</accession>
<feature type="compositionally biased region" description="Low complexity" evidence="1">
    <location>
        <begin position="40"/>
        <end position="54"/>
    </location>
</feature>
<proteinExistence type="predicted"/>
<name>A0A5N6QTD7_9ROSI</name>
<evidence type="ECO:0000256" key="1">
    <source>
        <dbReference type="SAM" id="MobiDB-lite"/>
    </source>
</evidence>
<evidence type="ECO:0000313" key="3">
    <source>
        <dbReference type="Proteomes" id="UP000327013"/>
    </source>
</evidence>
<protein>
    <submittedName>
        <fullName evidence="2">Uncharacterized protein</fullName>
    </submittedName>
</protein>
<dbReference type="AlphaFoldDB" id="A0A5N6QTD7"/>
<sequence length="79" mass="8347">MKIAQINPKNINLNPKCFFQSKKSRSSLSREDPSSFGFVALSSSSSSSNASTSNEKLRSGRGVVDLGTPRSVLPGVSGD</sequence>
<reference evidence="2 3" key="1">
    <citation type="submission" date="2019-06" db="EMBL/GenBank/DDBJ databases">
        <title>A chromosomal-level reference genome of Carpinus fangiana (Coryloideae, Betulaceae).</title>
        <authorList>
            <person name="Yang X."/>
            <person name="Wang Z."/>
            <person name="Zhang L."/>
            <person name="Hao G."/>
            <person name="Liu J."/>
            <person name="Yang Y."/>
        </authorList>
    </citation>
    <scope>NUCLEOTIDE SEQUENCE [LARGE SCALE GENOMIC DNA]</scope>
    <source>
        <strain evidence="2">Cfa_2016G</strain>
        <tissue evidence="2">Leaf</tissue>
    </source>
</reference>
<organism evidence="2 3">
    <name type="scientific">Carpinus fangiana</name>
    <dbReference type="NCBI Taxonomy" id="176857"/>
    <lineage>
        <taxon>Eukaryota</taxon>
        <taxon>Viridiplantae</taxon>
        <taxon>Streptophyta</taxon>
        <taxon>Embryophyta</taxon>
        <taxon>Tracheophyta</taxon>
        <taxon>Spermatophyta</taxon>
        <taxon>Magnoliopsida</taxon>
        <taxon>eudicotyledons</taxon>
        <taxon>Gunneridae</taxon>
        <taxon>Pentapetalae</taxon>
        <taxon>rosids</taxon>
        <taxon>fabids</taxon>
        <taxon>Fagales</taxon>
        <taxon>Betulaceae</taxon>
        <taxon>Carpinus</taxon>
    </lineage>
</organism>